<reference evidence="1" key="1">
    <citation type="submission" date="2021-01" db="EMBL/GenBank/DDBJ databases">
        <title>KCTC 19127 draft genome.</title>
        <authorList>
            <person name="An D."/>
        </authorList>
    </citation>
    <scope>NUCLEOTIDE SEQUENCE</scope>
    <source>
        <strain evidence="1">KCTC 19127</strain>
    </source>
</reference>
<proteinExistence type="predicted"/>
<dbReference type="AlphaFoldDB" id="A0A939C2M5"/>
<organism evidence="1 2">
    <name type="scientific">Nakamurella flavida</name>
    <dbReference type="NCBI Taxonomy" id="363630"/>
    <lineage>
        <taxon>Bacteria</taxon>
        <taxon>Bacillati</taxon>
        <taxon>Actinomycetota</taxon>
        <taxon>Actinomycetes</taxon>
        <taxon>Nakamurellales</taxon>
        <taxon>Nakamurellaceae</taxon>
        <taxon>Nakamurella</taxon>
    </lineage>
</organism>
<sequence length="371" mass="39542">MTDRRGPLLDRRALNRALLARQLLLPGAGPSGLTVPQAVEHCVGLQAQLPDHPHLGLFARREALRASGGPEPDRSVDTLIAGRQLVRMVVMRSTIHLIGAADAATLRPVVQPALTRELKNWRADLDGLDLAAVAAAGRALCAERPRTWQQLGEELAPVFGRAGHPLAMAVRSGVPLVQIPPRGLWRVTGPVAHVPAADWTGLPDGTDPDPIALVRRYLAAFGPATAADVTTFTGVSGTARVLAAMPDLTPFTDDRGRQLWDVPDGLRPDPDHPAPVRLLPGYDNTVLAHADRTRVIADADRAAFGRDAPGAVLIDGFVAGLWRFRTARGTETVAVEALHPWTGTERAAVEREASAVLAFSTPGSVHVVEID</sequence>
<dbReference type="Pfam" id="PF06224">
    <property type="entry name" value="AlkZ-like"/>
    <property type="match status" value="1"/>
</dbReference>
<protein>
    <submittedName>
        <fullName evidence="1">AlkZ family DNA glycosylase</fullName>
    </submittedName>
</protein>
<gene>
    <name evidence="1" type="ORF">JL107_09765</name>
</gene>
<evidence type="ECO:0000313" key="1">
    <source>
        <dbReference type="EMBL" id="MBM9476730.1"/>
    </source>
</evidence>
<dbReference type="InterPro" id="IPR009351">
    <property type="entry name" value="AlkZ-like"/>
</dbReference>
<name>A0A939C2M5_9ACTN</name>
<keyword evidence="2" id="KW-1185">Reference proteome</keyword>
<dbReference type="EMBL" id="JAERWL010000008">
    <property type="protein sequence ID" value="MBM9476730.1"/>
    <property type="molecule type" value="Genomic_DNA"/>
</dbReference>
<dbReference type="PANTHER" id="PTHR38479:SF2">
    <property type="entry name" value="WINGED HELIX DNA-BINDING DOMAIN-CONTAINING PROTEIN"/>
    <property type="match status" value="1"/>
</dbReference>
<evidence type="ECO:0000313" key="2">
    <source>
        <dbReference type="Proteomes" id="UP000663801"/>
    </source>
</evidence>
<dbReference type="Proteomes" id="UP000663801">
    <property type="component" value="Unassembled WGS sequence"/>
</dbReference>
<comment type="caution">
    <text evidence="1">The sequence shown here is derived from an EMBL/GenBank/DDBJ whole genome shotgun (WGS) entry which is preliminary data.</text>
</comment>
<dbReference type="PANTHER" id="PTHR38479">
    <property type="entry name" value="LMO0824 PROTEIN"/>
    <property type="match status" value="1"/>
</dbReference>
<accession>A0A939C2M5</accession>
<dbReference type="RefSeq" id="WP_205256839.1">
    <property type="nucleotide sequence ID" value="NZ_BAAAPV010000004.1"/>
</dbReference>